<feature type="domain" description="Secretin/TonB short N-terminal" evidence="18">
    <location>
        <begin position="76"/>
        <end position="127"/>
    </location>
</feature>
<accession>N6YG30</accession>
<dbReference type="SUPFAM" id="SSF56935">
    <property type="entry name" value="Porins"/>
    <property type="match status" value="1"/>
</dbReference>
<keyword evidence="10 16" id="KW-0798">TonB box</keyword>
<evidence type="ECO:0000256" key="14">
    <source>
        <dbReference type="PROSITE-ProRule" id="PRU01360"/>
    </source>
</evidence>
<dbReference type="PROSITE" id="PS52016">
    <property type="entry name" value="TONB_DEPENDENT_REC_3"/>
    <property type="match status" value="1"/>
</dbReference>
<dbReference type="PROSITE" id="PS01156">
    <property type="entry name" value="TONB_DEPENDENT_REC_2"/>
    <property type="match status" value="1"/>
</dbReference>
<dbReference type="InterPro" id="IPR011662">
    <property type="entry name" value="Secretin/TonB_short_N"/>
</dbReference>
<dbReference type="CDD" id="cd01347">
    <property type="entry name" value="ligand_gated_channel"/>
    <property type="match status" value="1"/>
</dbReference>
<keyword evidence="13 14" id="KW-0998">Cell outer membrane</keyword>
<dbReference type="PANTHER" id="PTHR32552:SF74">
    <property type="entry name" value="HYDROXAMATE SIDEROPHORE RECEPTOR FHUE"/>
    <property type="match status" value="1"/>
</dbReference>
<evidence type="ECO:0000256" key="2">
    <source>
        <dbReference type="ARBA" id="ARBA00009810"/>
    </source>
</evidence>
<evidence type="ECO:0000256" key="11">
    <source>
        <dbReference type="ARBA" id="ARBA00023136"/>
    </source>
</evidence>
<keyword evidence="5" id="KW-0410">Iron transport</keyword>
<dbReference type="GO" id="GO:0009279">
    <property type="term" value="C:cell outer membrane"/>
    <property type="evidence" value="ECO:0007669"/>
    <property type="project" value="UniProtKB-SubCell"/>
</dbReference>
<keyword evidence="9" id="KW-0406">Ion transport</keyword>
<reference evidence="19 20" key="1">
    <citation type="submission" date="2012-09" db="EMBL/GenBank/DDBJ databases">
        <title>Draft Genome Sequences of 6 Strains from Genus Thauera.</title>
        <authorList>
            <person name="Liu B."/>
            <person name="Shapleigh J.P."/>
            <person name="Frostegard A.H."/>
        </authorList>
    </citation>
    <scope>NUCLEOTIDE SEQUENCE [LARGE SCALE GENOMIC DNA]</scope>
    <source>
        <strain evidence="20">47Lol / DSM 12138</strain>
    </source>
</reference>
<keyword evidence="7 17" id="KW-0732">Signal</keyword>
<name>N6YG30_THAL4</name>
<dbReference type="OrthoDB" id="174652at2"/>
<dbReference type="Pfam" id="PF07715">
    <property type="entry name" value="Plug"/>
    <property type="match status" value="1"/>
</dbReference>
<evidence type="ECO:0000256" key="17">
    <source>
        <dbReference type="SAM" id="SignalP"/>
    </source>
</evidence>
<evidence type="ECO:0000256" key="1">
    <source>
        <dbReference type="ARBA" id="ARBA00004571"/>
    </source>
</evidence>
<dbReference type="EMBL" id="AMXE01000002">
    <property type="protein sequence ID" value="ENO90450.1"/>
    <property type="molecule type" value="Genomic_DNA"/>
</dbReference>
<dbReference type="Gene3D" id="2.170.130.10">
    <property type="entry name" value="TonB-dependent receptor, plug domain"/>
    <property type="match status" value="1"/>
</dbReference>
<evidence type="ECO:0000256" key="8">
    <source>
        <dbReference type="ARBA" id="ARBA00023004"/>
    </source>
</evidence>
<evidence type="ECO:0000256" key="4">
    <source>
        <dbReference type="ARBA" id="ARBA00022452"/>
    </source>
</evidence>
<keyword evidence="4 14" id="KW-1134">Transmembrane beta strand</keyword>
<evidence type="ECO:0000313" key="20">
    <source>
        <dbReference type="Proteomes" id="UP000013232"/>
    </source>
</evidence>
<evidence type="ECO:0000256" key="15">
    <source>
        <dbReference type="PROSITE-ProRule" id="PRU10144"/>
    </source>
</evidence>
<evidence type="ECO:0000256" key="5">
    <source>
        <dbReference type="ARBA" id="ARBA00022496"/>
    </source>
</evidence>
<keyword evidence="20" id="KW-1185">Reference proteome</keyword>
<dbReference type="InterPro" id="IPR012910">
    <property type="entry name" value="Plug_dom"/>
</dbReference>
<evidence type="ECO:0000313" key="19">
    <source>
        <dbReference type="EMBL" id="ENO90450.1"/>
    </source>
</evidence>
<dbReference type="eggNOG" id="COG4773">
    <property type="taxonomic scope" value="Bacteria"/>
</dbReference>
<dbReference type="PANTHER" id="PTHR32552">
    <property type="entry name" value="FERRICHROME IRON RECEPTOR-RELATED"/>
    <property type="match status" value="1"/>
</dbReference>
<dbReference type="InterPro" id="IPR010105">
    <property type="entry name" value="TonB_sidphr_rcpt"/>
</dbReference>
<proteinExistence type="inferred from homology"/>
<dbReference type="GO" id="GO:0015891">
    <property type="term" value="P:siderophore transport"/>
    <property type="evidence" value="ECO:0007669"/>
    <property type="project" value="InterPro"/>
</dbReference>
<gene>
    <name evidence="19" type="ORF">C666_01060</name>
</gene>
<evidence type="ECO:0000256" key="10">
    <source>
        <dbReference type="ARBA" id="ARBA00023077"/>
    </source>
</evidence>
<dbReference type="InterPro" id="IPR039426">
    <property type="entry name" value="TonB-dep_rcpt-like"/>
</dbReference>
<dbReference type="STRING" id="1123367.GCA_000621305_02376"/>
<evidence type="ECO:0000256" key="13">
    <source>
        <dbReference type="ARBA" id="ARBA00023237"/>
    </source>
</evidence>
<evidence type="ECO:0000256" key="12">
    <source>
        <dbReference type="ARBA" id="ARBA00023170"/>
    </source>
</evidence>
<dbReference type="Pfam" id="PF00593">
    <property type="entry name" value="TonB_dep_Rec_b-barrel"/>
    <property type="match status" value="1"/>
</dbReference>
<evidence type="ECO:0000256" key="7">
    <source>
        <dbReference type="ARBA" id="ARBA00022729"/>
    </source>
</evidence>
<dbReference type="AlphaFoldDB" id="N6YG30"/>
<evidence type="ECO:0000256" key="3">
    <source>
        <dbReference type="ARBA" id="ARBA00022448"/>
    </source>
</evidence>
<dbReference type="FunFam" id="2.170.130.10:FF:000010">
    <property type="entry name" value="Ferripyoverdine receptor"/>
    <property type="match status" value="1"/>
</dbReference>
<dbReference type="RefSeq" id="WP_004332650.1">
    <property type="nucleotide sequence ID" value="NZ_AMXE01000002.1"/>
</dbReference>
<comment type="similarity">
    <text evidence="2 14 16">Belongs to the TonB-dependent receptor family.</text>
</comment>
<dbReference type="GO" id="GO:0015344">
    <property type="term" value="F:siderophore uptake transmembrane transporter activity"/>
    <property type="evidence" value="ECO:0007669"/>
    <property type="project" value="TreeGrafter"/>
</dbReference>
<keyword evidence="12" id="KW-0675">Receptor</keyword>
<dbReference type="Proteomes" id="UP000013232">
    <property type="component" value="Unassembled WGS sequence"/>
</dbReference>
<keyword evidence="3 14" id="KW-0813">Transport</keyword>
<dbReference type="InterPro" id="IPR037066">
    <property type="entry name" value="Plug_dom_sf"/>
</dbReference>
<dbReference type="Gene3D" id="2.40.170.20">
    <property type="entry name" value="TonB-dependent receptor, beta-barrel domain"/>
    <property type="match status" value="1"/>
</dbReference>
<keyword evidence="8" id="KW-0408">Iron</keyword>
<comment type="subcellular location">
    <subcellularLocation>
        <location evidence="1 14">Cell outer membrane</location>
        <topology evidence="1 14">Multi-pass membrane protein</topology>
    </subcellularLocation>
</comment>
<dbReference type="GO" id="GO:0038023">
    <property type="term" value="F:signaling receptor activity"/>
    <property type="evidence" value="ECO:0007669"/>
    <property type="project" value="InterPro"/>
</dbReference>
<dbReference type="SMART" id="SM00965">
    <property type="entry name" value="STN"/>
    <property type="match status" value="1"/>
</dbReference>
<dbReference type="NCBIfam" id="TIGR01783">
    <property type="entry name" value="TonB-siderophor"/>
    <property type="match status" value="1"/>
</dbReference>
<evidence type="ECO:0000259" key="18">
    <source>
        <dbReference type="SMART" id="SM00965"/>
    </source>
</evidence>
<feature type="chain" id="PRO_5004128292" evidence="17">
    <location>
        <begin position="48"/>
        <end position="829"/>
    </location>
</feature>
<evidence type="ECO:0000256" key="16">
    <source>
        <dbReference type="RuleBase" id="RU003357"/>
    </source>
</evidence>
<organism evidence="19 20">
    <name type="scientific">Thauera linaloolentis (strain DSM 12138 / JCM 21573 / CCUG 41526 / CIP 105981 / IAM 15112 / NBRC 102519 / 47Lol)</name>
    <dbReference type="NCBI Taxonomy" id="1123367"/>
    <lineage>
        <taxon>Bacteria</taxon>
        <taxon>Pseudomonadati</taxon>
        <taxon>Pseudomonadota</taxon>
        <taxon>Betaproteobacteria</taxon>
        <taxon>Rhodocyclales</taxon>
        <taxon>Zoogloeaceae</taxon>
        <taxon>Thauera</taxon>
    </lineage>
</organism>
<dbReference type="InterPro" id="IPR000531">
    <property type="entry name" value="Beta-barrel_TonB"/>
</dbReference>
<sequence length="829" mass="90862">MTDSRPAAVPAPRTKTRPTLMALAVRGALLGLPLIAGLPHAMPAAQAAETAEARRYDVPAGPLAGALLAFATQAGIQLSADSGFTSELNSPGVRGRHTLAAALATVLAGTGLEAVNRGGNEYTLRRLPARQGETTLAPVKVSAGALLDATTENTGSYTTGSMSTATKLPLSIRETPQTVTVLTRQRIEDQGLNTLSDAVKYTPGLTVNKWGGERDRFISRGFDIDNLMLDGLPVTYNFDTMSTGLSMYDRVEVVRGVSGLMEGVGSPGGSINLVRKRPTREFQGSANAAAGSWDNYQVGLDVSGPLTAQGGLRGRAVVSYQDKNSFIDYAENKRSLLYGVLEGDIGENTLLTLGASWSREDNPGTSWIGLGTYLDGSFLPISRSTRMSPSWSFHDKESMTVFTELEHRLSEDWKSKVSATYMHSEHDFLSTSLGYSADHNPYFRLAGAGQAYRYDEKQYSLDGLLSGNFSLFGKNHDLLLGASHRKVKNRNLGANTDFSGSSFDPTNWDPSSVPKPSIISDWHAWHQYVDTEQSAAYVTSRFTFSDQLKLILGGRLDWYEYEVDNVIITNNASYKATREFTPYAGLVYDLNDTYTAYISWTRIFKPQNYQTPSSSLLDPQEGSNYEIGLKGEYLDGRLNASLAVFQLDLENLPISLSTASCMAGQVSCYVPSGKVRSRGIDIELNGSLTENWQIGAGYTYNYAKVLEKSSYSQTNVYIAGDRWGTNLPLNLFKAFTNYRLPGKLQDWKIGGGIHTQSKTHSPYGTNGIKQEGYTVADLFVSHALNRNTEISFKINNVFDKKYYFTISSPWGSNFFGDPRNYIISAKYKF</sequence>
<evidence type="ECO:0000256" key="9">
    <source>
        <dbReference type="ARBA" id="ARBA00023065"/>
    </source>
</evidence>
<comment type="caution">
    <text evidence="19">The sequence shown here is derived from an EMBL/GenBank/DDBJ whole genome shotgun (WGS) entry which is preliminary data.</text>
</comment>
<dbReference type="InterPro" id="IPR010917">
    <property type="entry name" value="TonB_rcpt_CS"/>
</dbReference>
<feature type="signal peptide" evidence="17">
    <location>
        <begin position="1"/>
        <end position="47"/>
    </location>
</feature>
<keyword evidence="6 14" id="KW-0812">Transmembrane</keyword>
<evidence type="ECO:0000256" key="6">
    <source>
        <dbReference type="ARBA" id="ARBA00022692"/>
    </source>
</evidence>
<keyword evidence="11 14" id="KW-0472">Membrane</keyword>
<feature type="short sequence motif" description="TonB C-terminal box" evidence="15">
    <location>
        <begin position="812"/>
        <end position="829"/>
    </location>
</feature>
<protein>
    <submittedName>
        <fullName evidence="19">FpvA</fullName>
    </submittedName>
</protein>
<dbReference type="InterPro" id="IPR036942">
    <property type="entry name" value="Beta-barrel_TonB_sf"/>
</dbReference>
<dbReference type="Gene3D" id="3.55.50.30">
    <property type="match status" value="1"/>
</dbReference>
<dbReference type="Pfam" id="PF07660">
    <property type="entry name" value="STN"/>
    <property type="match status" value="1"/>
</dbReference>